<protein>
    <submittedName>
        <fullName evidence="2">Uncharacterized protein</fullName>
    </submittedName>
</protein>
<feature type="transmembrane region" description="Helical" evidence="1">
    <location>
        <begin position="61"/>
        <end position="84"/>
    </location>
</feature>
<proteinExistence type="predicted"/>
<keyword evidence="3" id="KW-1185">Reference proteome</keyword>
<accession>D9QPM5</accession>
<evidence type="ECO:0000313" key="2">
    <source>
        <dbReference type="EMBL" id="ADL12466.1"/>
    </source>
</evidence>
<keyword evidence="1" id="KW-0472">Membrane</keyword>
<feature type="transmembrane region" description="Helical" evidence="1">
    <location>
        <begin position="6"/>
        <end position="23"/>
    </location>
</feature>
<dbReference type="HOGENOM" id="CLU_1710718_0_0_9"/>
<organism evidence="2 3">
    <name type="scientific">Acetohalobium arabaticum (strain ATCC 49924 / DSM 5501 / Z-7288)</name>
    <dbReference type="NCBI Taxonomy" id="574087"/>
    <lineage>
        <taxon>Bacteria</taxon>
        <taxon>Bacillati</taxon>
        <taxon>Bacillota</taxon>
        <taxon>Clostridia</taxon>
        <taxon>Halanaerobiales</taxon>
        <taxon>Halobacteroidaceae</taxon>
        <taxon>Acetohalobium</taxon>
    </lineage>
</organism>
<evidence type="ECO:0000313" key="3">
    <source>
        <dbReference type="Proteomes" id="UP000001661"/>
    </source>
</evidence>
<keyword evidence="1" id="KW-0812">Transmembrane</keyword>
<feature type="transmembrane region" description="Helical" evidence="1">
    <location>
        <begin position="125"/>
        <end position="146"/>
    </location>
</feature>
<name>D9QPM5_ACEAZ</name>
<dbReference type="KEGG" id="aar:Acear_0935"/>
<reference evidence="2 3" key="1">
    <citation type="journal article" date="2010" name="Stand. Genomic Sci.">
        <title>Complete genome sequence of Acetohalobium arabaticum type strain (Z-7288).</title>
        <authorList>
            <person name="Sikorski J."/>
            <person name="Lapidus A."/>
            <person name="Chertkov O."/>
            <person name="Lucas S."/>
            <person name="Copeland A."/>
            <person name="Glavina Del Rio T."/>
            <person name="Nolan M."/>
            <person name="Tice H."/>
            <person name="Cheng J.F."/>
            <person name="Han C."/>
            <person name="Brambilla E."/>
            <person name="Pitluck S."/>
            <person name="Liolios K."/>
            <person name="Ivanova N."/>
            <person name="Mavromatis K."/>
            <person name="Mikhailova N."/>
            <person name="Pati A."/>
            <person name="Bruce D."/>
            <person name="Detter C."/>
            <person name="Tapia R."/>
            <person name="Goodwin L."/>
            <person name="Chen A."/>
            <person name="Palaniappan K."/>
            <person name="Land M."/>
            <person name="Hauser L."/>
            <person name="Chang Y.J."/>
            <person name="Jeffries C.D."/>
            <person name="Rohde M."/>
            <person name="Goker M."/>
            <person name="Spring S."/>
            <person name="Woyke T."/>
            <person name="Bristow J."/>
            <person name="Eisen J.A."/>
            <person name="Markowitz V."/>
            <person name="Hugenholtz P."/>
            <person name="Kyrpides N.C."/>
            <person name="Klenk H.P."/>
        </authorList>
    </citation>
    <scope>NUCLEOTIDE SEQUENCE [LARGE SCALE GENOMIC DNA]</scope>
    <source>
        <strain evidence="3">ATCC 49924 / DSM 5501 / Z-7288</strain>
    </source>
</reference>
<dbReference type="RefSeq" id="WP_013277912.1">
    <property type="nucleotide sequence ID" value="NC_014378.1"/>
</dbReference>
<dbReference type="OrthoDB" id="1806656at2"/>
<sequence length="154" mass="17434">MTTNLVWLYLFTVLTAAMILIVPPDRIKEFLSFGLIGGGLTAIILQVFGVNILEAWKFNTALIFINGIPLGILLAWIPPTIIFGHFTYRINSFISAGLYIIGFALLTAVITYGSVLLGYRSYLNWNPYLDFLLAFITHLGLAYYLFYQQRLRLT</sequence>
<dbReference type="Proteomes" id="UP000001661">
    <property type="component" value="Chromosome"/>
</dbReference>
<evidence type="ECO:0000256" key="1">
    <source>
        <dbReference type="SAM" id="Phobius"/>
    </source>
</evidence>
<feature type="transmembrane region" description="Helical" evidence="1">
    <location>
        <begin position="30"/>
        <end position="49"/>
    </location>
</feature>
<feature type="transmembrane region" description="Helical" evidence="1">
    <location>
        <begin position="96"/>
        <end position="119"/>
    </location>
</feature>
<dbReference type="EMBL" id="CP002105">
    <property type="protein sequence ID" value="ADL12466.1"/>
    <property type="molecule type" value="Genomic_DNA"/>
</dbReference>
<gene>
    <name evidence="2" type="ordered locus">Acear_0935</name>
</gene>
<keyword evidence="1" id="KW-1133">Transmembrane helix</keyword>
<dbReference type="AlphaFoldDB" id="D9QPM5"/>